<dbReference type="SMART" id="SM00020">
    <property type="entry name" value="Tryp_SPc"/>
    <property type="match status" value="1"/>
</dbReference>
<organism evidence="5 6">
    <name type="scientific">Trichuris muris</name>
    <name type="common">Mouse whipworm</name>
    <dbReference type="NCBI Taxonomy" id="70415"/>
    <lineage>
        <taxon>Eukaryota</taxon>
        <taxon>Metazoa</taxon>
        <taxon>Ecdysozoa</taxon>
        <taxon>Nematoda</taxon>
        <taxon>Enoplea</taxon>
        <taxon>Dorylaimia</taxon>
        <taxon>Trichinellida</taxon>
        <taxon>Trichuridae</taxon>
        <taxon>Trichuris</taxon>
    </lineage>
</organism>
<dbReference type="InterPro" id="IPR043504">
    <property type="entry name" value="Peptidase_S1_PA_chymotrypsin"/>
</dbReference>
<evidence type="ECO:0000259" key="4">
    <source>
        <dbReference type="PROSITE" id="PS50240"/>
    </source>
</evidence>
<feature type="signal peptide" evidence="3">
    <location>
        <begin position="1"/>
        <end position="24"/>
    </location>
</feature>
<dbReference type="GO" id="GO:0004252">
    <property type="term" value="F:serine-type endopeptidase activity"/>
    <property type="evidence" value="ECO:0007669"/>
    <property type="project" value="InterPro"/>
</dbReference>
<reference evidence="6" key="1">
    <citation type="submission" date="2019-12" db="UniProtKB">
        <authorList>
            <consortium name="WormBaseParasite"/>
        </authorList>
    </citation>
    <scope>IDENTIFICATION</scope>
</reference>
<dbReference type="InterPro" id="IPR001254">
    <property type="entry name" value="Trypsin_dom"/>
</dbReference>
<dbReference type="Proteomes" id="UP000046395">
    <property type="component" value="Unassembled WGS sequence"/>
</dbReference>
<dbReference type="PANTHER" id="PTHR24253">
    <property type="entry name" value="TRANSMEMBRANE PROTEASE SERINE"/>
    <property type="match status" value="1"/>
</dbReference>
<evidence type="ECO:0000256" key="2">
    <source>
        <dbReference type="SAM" id="MobiDB-lite"/>
    </source>
</evidence>
<dbReference type="STRING" id="70415.A0A5S6QJG8"/>
<feature type="compositionally biased region" description="Basic and acidic residues" evidence="2">
    <location>
        <begin position="298"/>
        <end position="310"/>
    </location>
</feature>
<proteinExistence type="predicted"/>
<keyword evidence="5" id="KW-1185">Reference proteome</keyword>
<keyword evidence="1" id="KW-1015">Disulfide bond</keyword>
<protein>
    <submittedName>
        <fullName evidence="6">Peptidase S1 domain-containing protein</fullName>
    </submittedName>
</protein>
<dbReference type="PANTHER" id="PTHR24253:SF176">
    <property type="entry name" value="CORIN, ISOFORM B"/>
    <property type="match status" value="1"/>
</dbReference>
<evidence type="ECO:0000256" key="3">
    <source>
        <dbReference type="SAM" id="SignalP"/>
    </source>
</evidence>
<feature type="chain" id="PRO_5024321764" evidence="3">
    <location>
        <begin position="25"/>
        <end position="1497"/>
    </location>
</feature>
<feature type="compositionally biased region" description="Polar residues" evidence="2">
    <location>
        <begin position="910"/>
        <end position="919"/>
    </location>
</feature>
<accession>A0A5S6QJG8</accession>
<name>A0A5S6QJG8_TRIMR</name>
<dbReference type="GO" id="GO:0006508">
    <property type="term" value="P:proteolysis"/>
    <property type="evidence" value="ECO:0007669"/>
    <property type="project" value="InterPro"/>
</dbReference>
<dbReference type="InterPro" id="IPR009003">
    <property type="entry name" value="Peptidase_S1_PA"/>
</dbReference>
<sequence>MSRSKQWTLGVLLLCLSLYRSVVSQCGSPIAYGGESLSYYLQNDKSPFPWTVAITNGLRQFQCLGSIIPENHGSGVPQNGSRFVLTAGNCFRYNLFNRWGPPSGYRVFAGIDRYHFFGFGAVKRYLSKIRVLSLKIGNENMRYGVALVTLSAPYTFNERISPVCVSSQLLPPPEPNKCFVSTYVSGRLDEEAVELVPGSLCNLDQFPELKNAGGLCSIHQRANTRKSFGGPLVCIIDDRAYQYGIYLSQMVAKDMYNGQPKALHYYGHILKLLTAEPLGDDFININSTTGPNSLQSGTKEKDSQERDEYQNGKPTDAKLPGGFDNSQPTFPLGQGEQSFCGDTSVFKRTLESYTEGFSSKEALPWNVLIAARTTQTRDVVRCVGSLVHIGRLGSNGNASDVVLTAGDCLKRNLPSAFIMKSDLVVYAGFSNYAEYRRKEIRVGVVNSRSYQVPWKAGEARDEISLLRLQKSLTTSHQVIPVCLAPREELPPFNAICYVTHYDSREHRMVDEPIVLTTQRRCPVKTESQFSGLCTLEDPPNHYIQLGAPLICNVGGRAFQYGVYLRPLLLLLGEREFQKLGYYAEVSILYDVIYGKNVITLPEEEVTTVLETTTPQAESPLQWPRPIARPPVNSIPFHGSISVSTDSQDASKDLKYTSPFDFPSHSVPKPYGNPSELPMYPIMPPKTENSLYGSPSISMSTSLGQDSGNWEEQTVHRERPTVEFKSPVLKRNSTTTTLTLQQQVYPNIVVTREGNGKPVSVLPDTSSETVESEFPIVMPAPGIAPSEANPTIPPRVKIEHIPESSSFSRMTSSSSSFSKSIEVINPSVIERNPITVTRYPNLPVSPSPLPKQPANPSSIPAFPRKPAEPSPTPMLPNQAARPSPAPVFPVQPCRLSPTKVLPHQPAGSYPASVSPSQPAGPSSVPSFPSQPAAASPVRSPSIPSFPSQPAAAPPVRSPSIPSFPSKPVEPGRIPSFPSQPAKSSLRPAIPNQHAEPVPAWTFPSQPANPYPSPGSPSQPAESSYKPTIPSHSAELTPTLTFPCQSAKAHPSPDFPSQPAESSLISVIPNMFVEPALPSTSPCKPGCPSPAFPSHTAKTTPYPVLSKPSQNPLPGRPRFDPARPWDSIPSNSKGMNGPTKVFPHQACWPMDSPRQNERLSPALPSEVYPSTSIETARAIVVPLLKQYDMSNKNISIHDHILVEDGTSTKCPSAGGISIDCVNEETLIRVPLHGVSDEQVGESFSPSLVPGARGKYLLDGTSSDYPKGSTGAYTGGSISNRLQTAISVHIFDLSGRSAERACTGSLIVRPGESYADEVVTAATCVLPRTTHKYYVYAGSVMPKHLAEKSFMETVVAVKNICTLPYHAGAIGINDFGVAVLKLEHKIKCFVSGVCKHGMPVSVVYQLLTPADCRKRLGAWFLPSLYYCAIGRKDILEFPSGAPLVCDFFGTWTRFGIYDYAPAFAEVGNFGNVEEEDLNEVAIFMRVNGTSLENRTQSSFA</sequence>
<keyword evidence="3" id="KW-0732">Signal</keyword>
<dbReference type="WBParaSite" id="TMUE_2000007348.1">
    <property type="protein sequence ID" value="TMUE_2000007348.1"/>
    <property type="gene ID" value="WBGene00289713"/>
</dbReference>
<evidence type="ECO:0000313" key="6">
    <source>
        <dbReference type="WBParaSite" id="TMUE_2000007348.1"/>
    </source>
</evidence>
<evidence type="ECO:0000256" key="1">
    <source>
        <dbReference type="ARBA" id="ARBA00023157"/>
    </source>
</evidence>
<feature type="region of interest" description="Disordered" evidence="2">
    <location>
        <begin position="284"/>
        <end position="327"/>
    </location>
</feature>
<dbReference type="SUPFAM" id="SSF50494">
    <property type="entry name" value="Trypsin-like serine proteases"/>
    <property type="match status" value="3"/>
</dbReference>
<feature type="compositionally biased region" description="Low complexity" evidence="2">
    <location>
        <begin position="920"/>
        <end position="949"/>
    </location>
</feature>
<dbReference type="Pfam" id="PF00089">
    <property type="entry name" value="Trypsin"/>
    <property type="match status" value="2"/>
</dbReference>
<evidence type="ECO:0000313" key="5">
    <source>
        <dbReference type="Proteomes" id="UP000046395"/>
    </source>
</evidence>
<feature type="compositionally biased region" description="Pro residues" evidence="2">
    <location>
        <begin position="1005"/>
        <end position="1015"/>
    </location>
</feature>
<feature type="compositionally biased region" description="Polar residues" evidence="2">
    <location>
        <begin position="1016"/>
        <end position="1042"/>
    </location>
</feature>
<dbReference type="Gene3D" id="2.40.10.10">
    <property type="entry name" value="Trypsin-like serine proteases"/>
    <property type="match status" value="3"/>
</dbReference>
<feature type="domain" description="Peptidase S1" evidence="4">
    <location>
        <begin position="353"/>
        <end position="628"/>
    </location>
</feature>
<feature type="compositionally biased region" description="Pro residues" evidence="2">
    <location>
        <begin position="842"/>
        <end position="852"/>
    </location>
</feature>
<feature type="region of interest" description="Disordered" evidence="2">
    <location>
        <begin position="1077"/>
        <end position="1134"/>
    </location>
</feature>
<dbReference type="PROSITE" id="PS50240">
    <property type="entry name" value="TRYPSIN_DOM"/>
    <property type="match status" value="2"/>
</dbReference>
<feature type="domain" description="Peptidase S1" evidence="4">
    <location>
        <begin position="31"/>
        <end position="274"/>
    </location>
</feature>
<feature type="compositionally biased region" description="Polar residues" evidence="2">
    <location>
        <begin position="284"/>
        <end position="297"/>
    </location>
</feature>
<feature type="region of interest" description="Disordered" evidence="2">
    <location>
        <begin position="842"/>
        <end position="1059"/>
    </location>
</feature>